<keyword evidence="3 6" id="KW-0521">NADP</keyword>
<dbReference type="Gene3D" id="3.40.1190.20">
    <property type="match status" value="1"/>
</dbReference>
<feature type="binding site" evidence="6">
    <location>
        <position position="270"/>
    </location>
    <ligand>
        <name>(6S)-NADPHX</name>
        <dbReference type="ChEBI" id="CHEBI:64076"/>
    </ligand>
</feature>
<keyword evidence="10" id="KW-1185">Reference proteome</keyword>
<dbReference type="RefSeq" id="WP_313272528.1">
    <property type="nucleotide sequence ID" value="NZ_JASXSX010000001.1"/>
</dbReference>
<comment type="subunit">
    <text evidence="6">Homotetramer.</text>
</comment>
<evidence type="ECO:0000256" key="2">
    <source>
        <dbReference type="ARBA" id="ARBA00022840"/>
    </source>
</evidence>
<dbReference type="InterPro" id="IPR017953">
    <property type="entry name" value="Carbohydrate_kinase_pred_CS"/>
</dbReference>
<comment type="similarity">
    <text evidence="6">Belongs to the NnrD/CARKD family.</text>
</comment>
<dbReference type="Pfam" id="PF01256">
    <property type="entry name" value="Carb_kinase"/>
    <property type="match status" value="1"/>
</dbReference>
<dbReference type="SUPFAM" id="SSF53613">
    <property type="entry name" value="Ribokinase-like"/>
    <property type="match status" value="1"/>
</dbReference>
<evidence type="ECO:0000256" key="1">
    <source>
        <dbReference type="ARBA" id="ARBA00022741"/>
    </source>
</evidence>
<dbReference type="PROSITE" id="PS01050">
    <property type="entry name" value="YJEF_C_2"/>
    <property type="match status" value="1"/>
</dbReference>
<dbReference type="PANTHER" id="PTHR12592">
    <property type="entry name" value="ATP-DEPENDENT (S)-NAD(P)H-HYDRATE DEHYDRATASE FAMILY MEMBER"/>
    <property type="match status" value="1"/>
</dbReference>
<organism evidence="9 10">
    <name type="scientific">Gleimia hominis</name>
    <dbReference type="NCBI Taxonomy" id="595468"/>
    <lineage>
        <taxon>Bacteria</taxon>
        <taxon>Bacillati</taxon>
        <taxon>Actinomycetota</taxon>
        <taxon>Actinomycetes</taxon>
        <taxon>Actinomycetales</taxon>
        <taxon>Actinomycetaceae</taxon>
        <taxon>Gleimia</taxon>
    </lineage>
</organism>
<protein>
    <recommendedName>
        <fullName evidence="6">ADP-dependent (S)-NAD(P)H-hydrate dehydratase</fullName>
        <ecNumber evidence="6">4.2.1.136</ecNumber>
    </recommendedName>
    <alternativeName>
        <fullName evidence="6">ADP-dependent NAD(P)HX dehydratase</fullName>
    </alternativeName>
</protein>
<dbReference type="Proteomes" id="UP001247542">
    <property type="component" value="Unassembled WGS sequence"/>
</dbReference>
<reference evidence="9 10" key="1">
    <citation type="submission" date="2023-06" db="EMBL/GenBank/DDBJ databases">
        <title>Draft genome sequence of Gleimia hominis type strain CCUG 57540T.</title>
        <authorList>
            <person name="Salva-Serra F."/>
            <person name="Cardew S."/>
            <person name="Jensie Markopoulos S."/>
            <person name="Ohlen M."/>
            <person name="Inganas E."/>
            <person name="Svensson-Stadler L."/>
            <person name="Moore E.R.B."/>
        </authorList>
    </citation>
    <scope>NUCLEOTIDE SEQUENCE [LARGE SCALE GENOMIC DNA]</scope>
    <source>
        <strain evidence="9 10">CCUG 57540</strain>
    </source>
</reference>
<feature type="binding site" evidence="6">
    <location>
        <begin position="240"/>
        <end position="244"/>
    </location>
    <ligand>
        <name>AMP</name>
        <dbReference type="ChEBI" id="CHEBI:456215"/>
    </ligand>
</feature>
<dbReference type="InterPro" id="IPR000631">
    <property type="entry name" value="CARKD"/>
</dbReference>
<dbReference type="EMBL" id="JASXSX010000001">
    <property type="protein sequence ID" value="MDT3767177.1"/>
    <property type="molecule type" value="Genomic_DNA"/>
</dbReference>
<dbReference type="InterPro" id="IPR029056">
    <property type="entry name" value="Ribokinase-like"/>
</dbReference>
<evidence type="ECO:0000256" key="4">
    <source>
        <dbReference type="ARBA" id="ARBA00023027"/>
    </source>
</evidence>
<feature type="region of interest" description="Disordered" evidence="7">
    <location>
        <begin position="1"/>
        <end position="42"/>
    </location>
</feature>
<evidence type="ECO:0000313" key="9">
    <source>
        <dbReference type="EMBL" id="MDT3767177.1"/>
    </source>
</evidence>
<feature type="binding site" evidence="6">
    <location>
        <position position="269"/>
    </location>
    <ligand>
        <name>AMP</name>
        <dbReference type="ChEBI" id="CHEBI:456215"/>
    </ligand>
</feature>
<dbReference type="HAMAP" id="MF_01965">
    <property type="entry name" value="NADHX_dehydratase"/>
    <property type="match status" value="1"/>
</dbReference>
<comment type="caution">
    <text evidence="6">Lacks conserved residue(s) required for the propagation of feature annotation.</text>
</comment>
<evidence type="ECO:0000313" key="10">
    <source>
        <dbReference type="Proteomes" id="UP001247542"/>
    </source>
</evidence>
<dbReference type="CDD" id="cd01171">
    <property type="entry name" value="YXKO-related"/>
    <property type="match status" value="1"/>
</dbReference>
<proteinExistence type="inferred from homology"/>
<feature type="binding site" evidence="6">
    <location>
        <position position="143"/>
    </location>
    <ligand>
        <name>(6S)-NADPHX</name>
        <dbReference type="ChEBI" id="CHEBI:64076"/>
    </ligand>
</feature>
<accession>A0ABU3I9X3</accession>
<gene>
    <name evidence="6" type="primary">nnrD</name>
    <name evidence="9" type="ORF">QS713_03735</name>
</gene>
<sequence length="345" mass="35938">MRTTQPHQPDSAGAHRPVEAAGEVNAAVEVNASSEPPEPSRASCAEAINRARSARVFNRTDFARVYRVPDARDHKYTRGVVGLVVGSNKYPGAAVMAAAGALRVGVGMVRYQGPDLPARLVLNHFPSAVVGGGHVQAHVVGSGIDEREFDTRVRPLLKQTNSALVVDASALPGYTKFVAQEGGREQRAAAHTVLTPNVTEAARMLSVLSGRKTAWNEVHEALADCAAKLADLTGATVVVKGANTAVCSPGGAPLVITGATPWVGTAGSGDVLAGAIGARVAAWQADRENGRTVEPLDLVVASGVWIVAEAGRAAAEVERFAWGHPVEPMEVADAIPRAIAQQLEE</sequence>
<evidence type="ECO:0000259" key="8">
    <source>
        <dbReference type="PROSITE" id="PS51383"/>
    </source>
</evidence>
<comment type="caution">
    <text evidence="9">The sequence shown here is derived from an EMBL/GenBank/DDBJ whole genome shotgun (WGS) entry which is preliminary data.</text>
</comment>
<evidence type="ECO:0000256" key="5">
    <source>
        <dbReference type="ARBA" id="ARBA00023239"/>
    </source>
</evidence>
<dbReference type="PANTHER" id="PTHR12592:SF0">
    <property type="entry name" value="ATP-DEPENDENT (S)-NAD(P)H-HYDRATE DEHYDRATASE"/>
    <property type="match status" value="1"/>
</dbReference>
<feature type="domain" description="YjeF C-terminal" evidence="8">
    <location>
        <begin position="58"/>
        <end position="342"/>
    </location>
</feature>
<keyword evidence="5 6" id="KW-0456">Lyase</keyword>
<keyword evidence="4 6" id="KW-0520">NAD</keyword>
<dbReference type="PROSITE" id="PS51383">
    <property type="entry name" value="YJEF_C_3"/>
    <property type="match status" value="1"/>
</dbReference>
<comment type="cofactor">
    <cofactor evidence="6">
        <name>Mg(2+)</name>
        <dbReference type="ChEBI" id="CHEBI:18420"/>
    </cofactor>
</comment>
<name>A0ABU3I9X3_9ACTO</name>
<dbReference type="EC" id="4.2.1.136" evidence="6"/>
<comment type="function">
    <text evidence="6">Catalyzes the dehydration of the S-form of NAD(P)HX at the expense of ADP, which is converted to AMP. Together with NAD(P)HX epimerase, which catalyzes the epimerization of the S- and R-forms, the enzyme allows the repair of both epimers of NAD(P)HX, a damaged form of NAD(P)H that is a result of enzymatic or heat-dependent hydration.</text>
</comment>
<evidence type="ECO:0000256" key="3">
    <source>
        <dbReference type="ARBA" id="ARBA00022857"/>
    </source>
</evidence>
<keyword evidence="1 6" id="KW-0547">Nucleotide-binding</keyword>
<feature type="binding site" evidence="6">
    <location>
        <position position="93"/>
    </location>
    <ligand>
        <name>(6S)-NADPHX</name>
        <dbReference type="ChEBI" id="CHEBI:64076"/>
    </ligand>
</feature>
<keyword evidence="2 6" id="KW-0067">ATP-binding</keyword>
<comment type="catalytic activity">
    <reaction evidence="6">
        <text>(6S)-NADHX + ADP = AMP + phosphate + NADH + H(+)</text>
        <dbReference type="Rhea" id="RHEA:32223"/>
        <dbReference type="ChEBI" id="CHEBI:15378"/>
        <dbReference type="ChEBI" id="CHEBI:43474"/>
        <dbReference type="ChEBI" id="CHEBI:57945"/>
        <dbReference type="ChEBI" id="CHEBI:64074"/>
        <dbReference type="ChEBI" id="CHEBI:456215"/>
        <dbReference type="ChEBI" id="CHEBI:456216"/>
        <dbReference type="EC" id="4.2.1.136"/>
    </reaction>
</comment>
<comment type="catalytic activity">
    <reaction evidence="6">
        <text>(6S)-NADPHX + ADP = AMP + phosphate + NADPH + H(+)</text>
        <dbReference type="Rhea" id="RHEA:32235"/>
        <dbReference type="ChEBI" id="CHEBI:15378"/>
        <dbReference type="ChEBI" id="CHEBI:43474"/>
        <dbReference type="ChEBI" id="CHEBI:57783"/>
        <dbReference type="ChEBI" id="CHEBI:64076"/>
        <dbReference type="ChEBI" id="CHEBI:456215"/>
        <dbReference type="ChEBI" id="CHEBI:456216"/>
        <dbReference type="EC" id="4.2.1.136"/>
    </reaction>
</comment>
<evidence type="ECO:0000256" key="6">
    <source>
        <dbReference type="HAMAP-Rule" id="MF_01965"/>
    </source>
</evidence>
<feature type="compositionally biased region" description="Low complexity" evidence="7">
    <location>
        <begin position="19"/>
        <end position="42"/>
    </location>
</feature>
<evidence type="ECO:0000256" key="7">
    <source>
        <dbReference type="SAM" id="MobiDB-lite"/>
    </source>
</evidence>